<dbReference type="InterPro" id="IPR045584">
    <property type="entry name" value="Pilin-like"/>
</dbReference>
<dbReference type="EMBL" id="CP025958">
    <property type="protein sequence ID" value="AWM40611.1"/>
    <property type="molecule type" value="Genomic_DNA"/>
</dbReference>
<evidence type="ECO:0000256" key="1">
    <source>
        <dbReference type="SAM" id="Phobius"/>
    </source>
</evidence>
<dbReference type="Pfam" id="PF07963">
    <property type="entry name" value="N_methyl"/>
    <property type="match status" value="1"/>
</dbReference>
<dbReference type="KEGG" id="gog:C1280_28940"/>
<keyword evidence="4" id="KW-1185">Reference proteome</keyword>
<keyword evidence="1" id="KW-0472">Membrane</keyword>
<keyword evidence="1" id="KW-0812">Transmembrane</keyword>
<dbReference type="InterPro" id="IPR012902">
    <property type="entry name" value="N_methyl_site"/>
</dbReference>
<reference evidence="3 4" key="1">
    <citation type="submission" date="2018-01" db="EMBL/GenBank/DDBJ databases">
        <title>G. obscuriglobus.</title>
        <authorList>
            <person name="Franke J."/>
            <person name="Blomberg W."/>
            <person name="Selmecki A."/>
        </authorList>
    </citation>
    <scope>NUCLEOTIDE SEQUENCE [LARGE SCALE GENOMIC DNA]</scope>
    <source>
        <strain evidence="3 4">DSM 5831</strain>
    </source>
</reference>
<dbReference type="PANTHER" id="PTHR30093">
    <property type="entry name" value="GENERAL SECRETION PATHWAY PROTEIN G"/>
    <property type="match status" value="1"/>
</dbReference>
<feature type="transmembrane region" description="Helical" evidence="1">
    <location>
        <begin position="22"/>
        <end position="47"/>
    </location>
</feature>
<dbReference type="NCBIfam" id="TIGR04294">
    <property type="entry name" value="pre_pil_HX9DG"/>
    <property type="match status" value="1"/>
</dbReference>
<dbReference type="PANTHER" id="PTHR30093:SF2">
    <property type="entry name" value="TYPE II SECRETION SYSTEM PROTEIN H"/>
    <property type="match status" value="1"/>
</dbReference>
<dbReference type="InterPro" id="IPR011453">
    <property type="entry name" value="DUF1559"/>
</dbReference>
<dbReference type="InterPro" id="IPR027558">
    <property type="entry name" value="Pre_pil_HX9DG_C"/>
</dbReference>
<keyword evidence="1" id="KW-1133">Transmembrane helix</keyword>
<dbReference type="PROSITE" id="PS00409">
    <property type="entry name" value="PROKAR_NTER_METHYL"/>
    <property type="match status" value="1"/>
</dbReference>
<proteinExistence type="predicted"/>
<organism evidence="3 4">
    <name type="scientific">Gemmata obscuriglobus</name>
    <dbReference type="NCBI Taxonomy" id="114"/>
    <lineage>
        <taxon>Bacteria</taxon>
        <taxon>Pseudomonadati</taxon>
        <taxon>Planctomycetota</taxon>
        <taxon>Planctomycetia</taxon>
        <taxon>Gemmatales</taxon>
        <taxon>Gemmataceae</taxon>
        <taxon>Gemmata</taxon>
    </lineage>
</organism>
<name>A0A2Z3H6S7_9BACT</name>
<evidence type="ECO:0000313" key="3">
    <source>
        <dbReference type="EMBL" id="AWM40611.1"/>
    </source>
</evidence>
<dbReference type="Proteomes" id="UP000245802">
    <property type="component" value="Chromosome"/>
</dbReference>
<sequence length="309" mass="33294">MILTPSNFGREGYIMSFNARRAGFTLIELLVVIAIIAILIGLLLPAVQKVREAAARLKCKNNMKQIGLALHNYHDRNNALPPGYSTRVVSGVEQGAGWGWATFLLDDLEQGNVRRLIDTNTAIGATAHATPRTQVLPVFLCPSDERIGTFTTSGANPTTVAHANYVGVFGTNEPDETVNAPSAGNGTFFRNSTVRFGDITDGLSNTFVVGERSSDIALSTWTGAIPGAEVPLRRDPSEAEGHFFLVLGRGDHQPNAPESHIDDFYSRHTQGLNCLFGDGSVHSISNSVNPSVWAGIQTRNLGEVIPANW</sequence>
<gene>
    <name evidence="3" type="ORF">C1280_28940</name>
</gene>
<accession>A0A2Z3H6S7</accession>
<evidence type="ECO:0000259" key="2">
    <source>
        <dbReference type="Pfam" id="PF07596"/>
    </source>
</evidence>
<dbReference type="Gene3D" id="3.30.700.10">
    <property type="entry name" value="Glycoprotein, Type 4 Pilin"/>
    <property type="match status" value="1"/>
</dbReference>
<dbReference type="Pfam" id="PF07596">
    <property type="entry name" value="SBP_bac_10"/>
    <property type="match status" value="1"/>
</dbReference>
<protein>
    <submittedName>
        <fullName evidence="3">Prepilin-type cleavage/methylation domain-containing protein</fullName>
    </submittedName>
</protein>
<dbReference type="AlphaFoldDB" id="A0A2Z3H6S7"/>
<dbReference type="NCBIfam" id="TIGR02532">
    <property type="entry name" value="IV_pilin_GFxxxE"/>
    <property type="match status" value="1"/>
</dbReference>
<feature type="domain" description="DUF1559" evidence="2">
    <location>
        <begin position="48"/>
        <end position="290"/>
    </location>
</feature>
<dbReference type="SUPFAM" id="SSF54523">
    <property type="entry name" value="Pili subunits"/>
    <property type="match status" value="1"/>
</dbReference>
<evidence type="ECO:0000313" key="4">
    <source>
        <dbReference type="Proteomes" id="UP000245802"/>
    </source>
</evidence>